<evidence type="ECO:0000313" key="5">
    <source>
        <dbReference type="EnsemblMetazoa" id="XP_038046068.1"/>
    </source>
</evidence>
<dbReference type="Proteomes" id="UP000887568">
    <property type="component" value="Unplaced"/>
</dbReference>
<proteinExistence type="predicted"/>
<accession>A0A913Z2L2</accession>
<evidence type="ECO:0000256" key="1">
    <source>
        <dbReference type="PROSITE-ProRule" id="PRU00076"/>
    </source>
</evidence>
<keyword evidence="2" id="KW-0472">Membrane</keyword>
<dbReference type="Gene3D" id="2.10.25.10">
    <property type="entry name" value="Laminin"/>
    <property type="match status" value="1"/>
</dbReference>
<dbReference type="PROSITE" id="PS50026">
    <property type="entry name" value="EGF_3"/>
    <property type="match status" value="2"/>
</dbReference>
<feature type="domain" description="EGF-like" evidence="4">
    <location>
        <begin position="160"/>
        <end position="200"/>
    </location>
</feature>
<dbReference type="SUPFAM" id="SSF82671">
    <property type="entry name" value="SEA domain"/>
    <property type="match status" value="1"/>
</dbReference>
<comment type="caution">
    <text evidence="1">Lacks conserved residue(s) required for the propagation of feature annotation.</text>
</comment>
<dbReference type="AlphaFoldDB" id="A0A913Z2L2"/>
<dbReference type="InterPro" id="IPR036364">
    <property type="entry name" value="SEA_dom_sf"/>
</dbReference>
<keyword evidence="1" id="KW-1015">Disulfide bond</keyword>
<feature type="disulfide bond" evidence="1">
    <location>
        <begin position="15"/>
        <end position="32"/>
    </location>
</feature>
<keyword evidence="2" id="KW-0812">Transmembrane</keyword>
<dbReference type="GeneID" id="119720469"/>
<feature type="disulfide bond" evidence="1">
    <location>
        <begin position="190"/>
        <end position="199"/>
    </location>
</feature>
<keyword evidence="1" id="KW-0245">EGF-like domain</keyword>
<evidence type="ECO:0000259" key="4">
    <source>
        <dbReference type="PROSITE" id="PS50026"/>
    </source>
</evidence>
<protein>
    <submittedName>
        <fullName evidence="5">Uncharacterized protein</fullName>
    </submittedName>
</protein>
<dbReference type="OrthoDB" id="283575at2759"/>
<dbReference type="SUPFAM" id="SSF57196">
    <property type="entry name" value="EGF/Laminin"/>
    <property type="match status" value="1"/>
</dbReference>
<name>A0A913Z2L2_PATMI</name>
<keyword evidence="6" id="KW-1185">Reference proteome</keyword>
<dbReference type="PROSITE" id="PS00022">
    <property type="entry name" value="EGF_1"/>
    <property type="match status" value="1"/>
</dbReference>
<reference evidence="5" key="1">
    <citation type="submission" date="2022-11" db="UniProtKB">
        <authorList>
            <consortium name="EnsemblMetazoa"/>
        </authorList>
    </citation>
    <scope>IDENTIFICATION</scope>
</reference>
<dbReference type="EnsemblMetazoa" id="XM_038190140.1">
    <property type="protein sequence ID" value="XP_038046068.1"/>
    <property type="gene ID" value="LOC119720469"/>
</dbReference>
<dbReference type="OMA" id="CEDQREN"/>
<dbReference type="Pfam" id="PF01390">
    <property type="entry name" value="SEA"/>
    <property type="match status" value="1"/>
</dbReference>
<sequence>MTCADENRCLSSNRCGNNRYCLPSNDPSGFTCHCNSFQGYVEGDSGQCQRYPSKNVVITARMDFKEAFKNPTSKAFKETAAVFENAILKTFKENPSTNDVLSVVVPLMEEGSVVIRSVALFETAAPSNAILRQVLASSNTLTDGSTVIDIDQNSILVDDEAIDCVPTYCMNGGTCETSGIFPYTNNTCRCPESFSGQRCESDVLPPPEDGLSTLAIVFIIVGSIALILVVVVLLLCMCLYTQSLHAKASANHRNRVVGRDDTGSDNYGFPPMALDGYVDRSRSVLGYEATRMDRLMDGISHSPYQQQVIH</sequence>
<evidence type="ECO:0000256" key="2">
    <source>
        <dbReference type="SAM" id="Phobius"/>
    </source>
</evidence>
<dbReference type="InterPro" id="IPR000082">
    <property type="entry name" value="SEA_dom"/>
</dbReference>
<organism evidence="5 6">
    <name type="scientific">Patiria miniata</name>
    <name type="common">Bat star</name>
    <name type="synonym">Asterina miniata</name>
    <dbReference type="NCBI Taxonomy" id="46514"/>
    <lineage>
        <taxon>Eukaryota</taxon>
        <taxon>Metazoa</taxon>
        <taxon>Echinodermata</taxon>
        <taxon>Eleutherozoa</taxon>
        <taxon>Asterozoa</taxon>
        <taxon>Asteroidea</taxon>
        <taxon>Valvatacea</taxon>
        <taxon>Valvatida</taxon>
        <taxon>Asterinidae</taxon>
        <taxon>Patiria</taxon>
    </lineage>
</organism>
<dbReference type="InterPro" id="IPR000742">
    <property type="entry name" value="EGF"/>
</dbReference>
<keyword evidence="2" id="KW-1133">Transmembrane helix</keyword>
<feature type="domain" description="EGF-like" evidence="4">
    <location>
        <begin position="5"/>
        <end position="49"/>
    </location>
</feature>
<evidence type="ECO:0000313" key="6">
    <source>
        <dbReference type="Proteomes" id="UP000887568"/>
    </source>
</evidence>
<dbReference type="SMART" id="SM00181">
    <property type="entry name" value="EGF"/>
    <property type="match status" value="2"/>
</dbReference>
<evidence type="ECO:0000259" key="3">
    <source>
        <dbReference type="PROSITE" id="PS50024"/>
    </source>
</evidence>
<dbReference type="RefSeq" id="XP_038046068.1">
    <property type="nucleotide sequence ID" value="XM_038190140.1"/>
</dbReference>
<dbReference type="PROSITE" id="PS50024">
    <property type="entry name" value="SEA"/>
    <property type="match status" value="1"/>
</dbReference>
<feature type="transmembrane region" description="Helical" evidence="2">
    <location>
        <begin position="214"/>
        <end position="240"/>
    </location>
</feature>
<feature type="domain" description="SEA" evidence="3">
    <location>
        <begin position="48"/>
        <end position="162"/>
    </location>
</feature>